<protein>
    <recommendedName>
        <fullName evidence="3">Reverse transcriptase domain-containing protein</fullName>
    </recommendedName>
</protein>
<accession>A0A8C9X632</accession>
<reference evidence="1" key="1">
    <citation type="submission" date="2025-08" db="UniProtKB">
        <authorList>
            <consortium name="Ensembl"/>
        </authorList>
    </citation>
    <scope>IDENTIFICATION</scope>
</reference>
<evidence type="ECO:0008006" key="3">
    <source>
        <dbReference type="Google" id="ProtNLM"/>
    </source>
</evidence>
<dbReference type="Proteomes" id="UP000694568">
    <property type="component" value="Unplaced"/>
</dbReference>
<name>A0A8C9X632_SANLU</name>
<dbReference type="Ensembl" id="ENSSLUT00000004923.1">
    <property type="protein sequence ID" value="ENSSLUP00000004788.1"/>
    <property type="gene ID" value="ENSSLUG00000002141.1"/>
</dbReference>
<proteinExistence type="predicted"/>
<dbReference type="GeneTree" id="ENSGT01150000286902"/>
<dbReference type="PANTHER" id="PTHR33332">
    <property type="entry name" value="REVERSE TRANSCRIPTASE DOMAIN-CONTAINING PROTEIN"/>
    <property type="match status" value="1"/>
</dbReference>
<sequence>MGFSLSLVVVNGAASDWKPVTSGVPQGSVLGPVLFSDVFFADDTNIFGIITSDTDRAHLQEDLSSMGKWCGQWLLKMNPEKCKHLHIGKKNYTVANYVVGDIVVNPVQEERDVGVVVDENFNYEINVFIKY</sequence>
<evidence type="ECO:0000313" key="2">
    <source>
        <dbReference type="Proteomes" id="UP000694568"/>
    </source>
</evidence>
<dbReference type="AlphaFoldDB" id="A0A8C9X632"/>
<keyword evidence="2" id="KW-1185">Reference proteome</keyword>
<organism evidence="1 2">
    <name type="scientific">Sander lucioperca</name>
    <name type="common">Pike-perch</name>
    <name type="synonym">Perca lucioperca</name>
    <dbReference type="NCBI Taxonomy" id="283035"/>
    <lineage>
        <taxon>Eukaryota</taxon>
        <taxon>Metazoa</taxon>
        <taxon>Chordata</taxon>
        <taxon>Craniata</taxon>
        <taxon>Vertebrata</taxon>
        <taxon>Euteleostomi</taxon>
        <taxon>Actinopterygii</taxon>
        <taxon>Neopterygii</taxon>
        <taxon>Teleostei</taxon>
        <taxon>Neoteleostei</taxon>
        <taxon>Acanthomorphata</taxon>
        <taxon>Eupercaria</taxon>
        <taxon>Perciformes</taxon>
        <taxon>Percoidei</taxon>
        <taxon>Percidae</taxon>
        <taxon>Luciopercinae</taxon>
        <taxon>Sander</taxon>
    </lineage>
</organism>
<evidence type="ECO:0000313" key="1">
    <source>
        <dbReference type="Ensembl" id="ENSSLUP00000004788.1"/>
    </source>
</evidence>
<reference evidence="1" key="2">
    <citation type="submission" date="2025-09" db="UniProtKB">
        <authorList>
            <consortium name="Ensembl"/>
        </authorList>
    </citation>
    <scope>IDENTIFICATION</scope>
</reference>